<evidence type="ECO:0000313" key="3">
    <source>
        <dbReference type="Proteomes" id="UP001595848"/>
    </source>
</evidence>
<gene>
    <name evidence="2" type="ORF">ACFOY1_06865</name>
</gene>
<dbReference type="EMBL" id="JBHSBV010000002">
    <property type="protein sequence ID" value="MFC4200668.1"/>
    <property type="molecule type" value="Genomic_DNA"/>
</dbReference>
<evidence type="ECO:0000313" key="2">
    <source>
        <dbReference type="EMBL" id="MFC4200668.1"/>
    </source>
</evidence>
<evidence type="ECO:0000256" key="1">
    <source>
        <dbReference type="SAM" id="Phobius"/>
    </source>
</evidence>
<proteinExistence type="predicted"/>
<protein>
    <submittedName>
        <fullName evidence="2">Uncharacterized protein</fullName>
    </submittedName>
</protein>
<keyword evidence="1" id="KW-1133">Transmembrane helix</keyword>
<accession>A0ABV8NXP8</accession>
<dbReference type="Proteomes" id="UP001595848">
    <property type="component" value="Unassembled WGS sequence"/>
</dbReference>
<name>A0ABV8NXP8_9BURK</name>
<dbReference type="RefSeq" id="WP_217964095.1">
    <property type="nucleotide sequence ID" value="NZ_JAHTBN010000003.1"/>
</dbReference>
<feature type="transmembrane region" description="Helical" evidence="1">
    <location>
        <begin position="21"/>
        <end position="38"/>
    </location>
</feature>
<keyword evidence="1" id="KW-0812">Transmembrane</keyword>
<reference evidence="3" key="1">
    <citation type="journal article" date="2019" name="Int. J. Syst. Evol. Microbiol.">
        <title>The Global Catalogue of Microorganisms (GCM) 10K type strain sequencing project: providing services to taxonomists for standard genome sequencing and annotation.</title>
        <authorList>
            <consortium name="The Broad Institute Genomics Platform"/>
            <consortium name="The Broad Institute Genome Sequencing Center for Infectious Disease"/>
            <person name="Wu L."/>
            <person name="Ma J."/>
        </authorList>
    </citation>
    <scope>NUCLEOTIDE SEQUENCE [LARGE SCALE GENOMIC DNA]</scope>
    <source>
        <strain evidence="3">LMG 24813</strain>
    </source>
</reference>
<sequence length="151" mass="17009">MSNRHPKARRTKRYTPRPIHPPMIIASALVLGPLIAILDRLEIDGTVNVDERGDPILQDGDGNWYEAAGGIEGLIWHLEMHAARHSVSLPLDGLRELERAFRFCSPVQSSTIRKLRQAMPMLQRLMATADPEDQLDLLQQTRIKAAMEPSK</sequence>
<comment type="caution">
    <text evidence="2">The sequence shown here is derived from an EMBL/GenBank/DDBJ whole genome shotgun (WGS) entry which is preliminary data.</text>
</comment>
<organism evidence="2 3">
    <name type="scientific">Candidimonas humi</name>
    <dbReference type="NCBI Taxonomy" id="683355"/>
    <lineage>
        <taxon>Bacteria</taxon>
        <taxon>Pseudomonadati</taxon>
        <taxon>Pseudomonadota</taxon>
        <taxon>Betaproteobacteria</taxon>
        <taxon>Burkholderiales</taxon>
        <taxon>Alcaligenaceae</taxon>
        <taxon>Candidimonas</taxon>
    </lineage>
</organism>
<keyword evidence="3" id="KW-1185">Reference proteome</keyword>
<keyword evidence="1" id="KW-0472">Membrane</keyword>